<dbReference type="Pfam" id="PF00535">
    <property type="entry name" value="Glycos_transf_2"/>
    <property type="match status" value="1"/>
</dbReference>
<dbReference type="InterPro" id="IPR029044">
    <property type="entry name" value="Nucleotide-diphossugar_trans"/>
</dbReference>
<dbReference type="EMBL" id="JAJOZI010000101">
    <property type="protein sequence ID" value="MCD7040373.1"/>
    <property type="molecule type" value="Genomic_DNA"/>
</dbReference>
<feature type="domain" description="Glycosyltransferase 2-like" evidence="2">
    <location>
        <begin position="17"/>
        <end position="138"/>
    </location>
</feature>
<evidence type="ECO:0000313" key="3">
    <source>
        <dbReference type="EMBL" id="MCD7040373.1"/>
    </source>
</evidence>
<dbReference type="PANTHER" id="PTHR22916:SF3">
    <property type="entry name" value="UDP-GLCNAC:BETAGAL BETA-1,3-N-ACETYLGLUCOSAMINYLTRANSFERASE-LIKE PROTEIN 1"/>
    <property type="match status" value="1"/>
</dbReference>
<dbReference type="Proteomes" id="UP001154922">
    <property type="component" value="Unassembled WGS sequence"/>
</dbReference>
<keyword evidence="1" id="KW-1003">Cell membrane</keyword>
<evidence type="ECO:0000256" key="1">
    <source>
        <dbReference type="ARBA" id="ARBA00022519"/>
    </source>
</evidence>
<evidence type="ECO:0000313" key="4">
    <source>
        <dbReference type="Proteomes" id="UP001154922"/>
    </source>
</evidence>
<organism evidence="3 4">
    <name type="scientific">Pseudomonas petroselini</name>
    <dbReference type="NCBI Taxonomy" id="2899822"/>
    <lineage>
        <taxon>Bacteria</taxon>
        <taxon>Pseudomonadati</taxon>
        <taxon>Pseudomonadota</taxon>
        <taxon>Gammaproteobacteria</taxon>
        <taxon>Pseudomonadales</taxon>
        <taxon>Pseudomonadaceae</taxon>
        <taxon>Pseudomonas</taxon>
    </lineage>
</organism>
<gene>
    <name evidence="3" type="ORF">LRQ20_18870</name>
</gene>
<dbReference type="InterPro" id="IPR001173">
    <property type="entry name" value="Glyco_trans_2-like"/>
</dbReference>
<reference evidence="3 4" key="2">
    <citation type="journal article" date="2023" name="Plant Pathol.">
        <title>Dismantling and reorganizing Pseudomonas marginalis sensu#lato.</title>
        <authorList>
            <person name="Sawada H."/>
            <person name="Fujikawa T."/>
            <person name="Satou M."/>
        </authorList>
    </citation>
    <scope>NUCLEOTIDE SEQUENCE [LARGE SCALE GENOMIC DNA]</scope>
    <source>
        <strain evidence="3 4">MAFF 311096</strain>
    </source>
</reference>
<evidence type="ECO:0000259" key="2">
    <source>
        <dbReference type="Pfam" id="PF00535"/>
    </source>
</evidence>
<keyword evidence="1" id="KW-0472">Membrane</keyword>
<keyword evidence="1" id="KW-0997">Cell inner membrane</keyword>
<dbReference type="RefSeq" id="WP_231809048.1">
    <property type="nucleotide sequence ID" value="NZ_JAJOZG010000083.1"/>
</dbReference>
<dbReference type="SUPFAM" id="SSF53448">
    <property type="entry name" value="Nucleotide-diphospho-sugar transferases"/>
    <property type="match status" value="1"/>
</dbReference>
<comment type="caution">
    <text evidence="3">The sequence shown here is derived from an EMBL/GenBank/DDBJ whole genome shotgun (WGS) entry which is preliminary data.</text>
</comment>
<dbReference type="PANTHER" id="PTHR22916">
    <property type="entry name" value="GLYCOSYLTRANSFERASE"/>
    <property type="match status" value="1"/>
</dbReference>
<protein>
    <submittedName>
        <fullName evidence="3">Glycosyltransferase</fullName>
    </submittedName>
</protein>
<name>A0ABS8QY97_9PSED</name>
<sequence length="281" mass="31675">MNVTKALIKLSGFADVSVVIPCYRCKNTIKRALDSVYNQTILPAEVILVEDASNDGTLEYLNSISKEYSAGWIKVIPLEVNSGPGTARNVGWNASSQPYVAFLDSDDSWHPQKIEIQYLWMEQHPHVALTGQMGVVISDAVDATSKCYPMNDVVFSEISKFRLLLSNKFSTPSVLIRREVQYRFTAGKRFCEDYELWCKVVCAGHICFAVNLPLTFCYKPLYGHAGLSGDLWNMESGELSVYNVLRKNGSINMAVAFFLKAWSLIRYGRRIIRIKFVTKLS</sequence>
<proteinExistence type="predicted"/>
<accession>A0ABS8QY97</accession>
<keyword evidence="4" id="KW-1185">Reference proteome</keyword>
<dbReference type="Gene3D" id="3.90.550.10">
    <property type="entry name" value="Spore Coat Polysaccharide Biosynthesis Protein SpsA, Chain A"/>
    <property type="match status" value="1"/>
</dbReference>
<dbReference type="CDD" id="cd00761">
    <property type="entry name" value="Glyco_tranf_GTA_type"/>
    <property type="match status" value="1"/>
</dbReference>
<reference evidence="3 4" key="1">
    <citation type="journal article" date="2022" name="Int. J. Syst. Evol. Microbiol.">
        <title>Pseudomonas petroselini sp. nov., a pathogen causing bacterial rot of parsley in Japan.</title>
        <authorList>
            <person name="Sawada H."/>
            <person name="Fujikawa T."/>
            <person name="Osada S."/>
            <person name="Satou M."/>
        </authorList>
    </citation>
    <scope>NUCLEOTIDE SEQUENCE [LARGE SCALE GENOMIC DNA]</scope>
    <source>
        <strain evidence="3 4">MAFF 311096</strain>
    </source>
</reference>